<dbReference type="InParanoid" id="K1Y2C8"/>
<keyword evidence="3" id="KW-1185">Reference proteome</keyword>
<evidence type="ECO:0000313" key="3">
    <source>
        <dbReference type="Proteomes" id="UP000006753"/>
    </source>
</evidence>
<name>K1Y2C8_MARBU</name>
<dbReference type="EMBL" id="JH921431">
    <property type="protein sequence ID" value="EKD19309.1"/>
    <property type="molecule type" value="Genomic_DNA"/>
</dbReference>
<feature type="region of interest" description="Disordered" evidence="1">
    <location>
        <begin position="1"/>
        <end position="25"/>
    </location>
</feature>
<dbReference type="AlphaFoldDB" id="K1Y2C8"/>
<dbReference type="HOGENOM" id="CLU_1907146_0_0_1"/>
<reference evidence="2 3" key="1">
    <citation type="journal article" date="2012" name="BMC Genomics">
        <title>Sequencing the genome of Marssonina brunnea reveals fungus-poplar co-evolution.</title>
        <authorList>
            <person name="Zhu S."/>
            <person name="Cao Y.-Z."/>
            <person name="Jiang C."/>
            <person name="Tan B.-Y."/>
            <person name="Wang Z."/>
            <person name="Feng S."/>
            <person name="Zhang L."/>
            <person name="Su X.-H."/>
            <person name="Brejova B."/>
            <person name="Vinar T."/>
            <person name="Xu M."/>
            <person name="Wang M.-X."/>
            <person name="Zhang S.-G."/>
            <person name="Huang M.-R."/>
            <person name="Wu R."/>
            <person name="Zhou Y."/>
        </authorList>
    </citation>
    <scope>NUCLEOTIDE SEQUENCE [LARGE SCALE GENOMIC DNA]</scope>
    <source>
        <strain evidence="2 3">MB_m1</strain>
    </source>
</reference>
<protein>
    <submittedName>
        <fullName evidence="2">Uncharacterized protein</fullName>
    </submittedName>
</protein>
<proteinExistence type="predicted"/>
<sequence length="133" mass="14389">MAVTKEAKAAMQKGRVEKSKSKKAKLEAARARAAVAREARTGKKAAVTKATPKKREGGLHANWEMVMTYIFGSDGEFGADGWAMDLLTLALDLLCLLRCSRSVLKLGWRDSDGICAFDHIGFLLGLVGGKCLF</sequence>
<dbReference type="Proteomes" id="UP000006753">
    <property type="component" value="Unassembled WGS sequence"/>
</dbReference>
<organism evidence="2 3">
    <name type="scientific">Marssonina brunnea f. sp. multigermtubi (strain MB_m1)</name>
    <name type="common">Marssonina leaf spot fungus</name>
    <dbReference type="NCBI Taxonomy" id="1072389"/>
    <lineage>
        <taxon>Eukaryota</taxon>
        <taxon>Fungi</taxon>
        <taxon>Dikarya</taxon>
        <taxon>Ascomycota</taxon>
        <taxon>Pezizomycotina</taxon>
        <taxon>Leotiomycetes</taxon>
        <taxon>Helotiales</taxon>
        <taxon>Drepanopezizaceae</taxon>
        <taxon>Drepanopeziza</taxon>
    </lineage>
</organism>
<evidence type="ECO:0000256" key="1">
    <source>
        <dbReference type="SAM" id="MobiDB-lite"/>
    </source>
</evidence>
<evidence type="ECO:0000313" key="2">
    <source>
        <dbReference type="EMBL" id="EKD19309.1"/>
    </source>
</evidence>
<gene>
    <name evidence="2" type="ORF">MBM_02546</name>
</gene>
<dbReference type="KEGG" id="mbe:MBM_02546"/>
<accession>K1Y2C8</accession>